<evidence type="ECO:0000313" key="2">
    <source>
        <dbReference type="Proteomes" id="UP001164539"/>
    </source>
</evidence>
<dbReference type="EMBL" id="CM051395">
    <property type="protein sequence ID" value="KAJ4725409.1"/>
    <property type="molecule type" value="Genomic_DNA"/>
</dbReference>
<gene>
    <name evidence="1" type="ORF">OWV82_004286</name>
</gene>
<reference evidence="1 2" key="1">
    <citation type="journal article" date="2023" name="Science">
        <title>Complex scaffold remodeling in plant triterpene biosynthesis.</title>
        <authorList>
            <person name="De La Pena R."/>
            <person name="Hodgson H."/>
            <person name="Liu J.C."/>
            <person name="Stephenson M.J."/>
            <person name="Martin A.C."/>
            <person name="Owen C."/>
            <person name="Harkess A."/>
            <person name="Leebens-Mack J."/>
            <person name="Jimenez L.E."/>
            <person name="Osbourn A."/>
            <person name="Sattely E.S."/>
        </authorList>
    </citation>
    <scope>NUCLEOTIDE SEQUENCE [LARGE SCALE GENOMIC DNA]</scope>
    <source>
        <strain evidence="2">cv. JPN11</strain>
        <tissue evidence="1">Leaf</tissue>
    </source>
</reference>
<name>A0ACC1YPV2_MELAZ</name>
<organism evidence="1 2">
    <name type="scientific">Melia azedarach</name>
    <name type="common">Chinaberry tree</name>
    <dbReference type="NCBI Taxonomy" id="155640"/>
    <lineage>
        <taxon>Eukaryota</taxon>
        <taxon>Viridiplantae</taxon>
        <taxon>Streptophyta</taxon>
        <taxon>Embryophyta</taxon>
        <taxon>Tracheophyta</taxon>
        <taxon>Spermatophyta</taxon>
        <taxon>Magnoliopsida</taxon>
        <taxon>eudicotyledons</taxon>
        <taxon>Gunneridae</taxon>
        <taxon>Pentapetalae</taxon>
        <taxon>rosids</taxon>
        <taxon>malvids</taxon>
        <taxon>Sapindales</taxon>
        <taxon>Meliaceae</taxon>
        <taxon>Melia</taxon>
    </lineage>
</organism>
<comment type="caution">
    <text evidence="1">The sequence shown here is derived from an EMBL/GenBank/DDBJ whole genome shotgun (WGS) entry which is preliminary data.</text>
</comment>
<keyword evidence="2" id="KW-1185">Reference proteome</keyword>
<accession>A0ACC1YPV2</accession>
<evidence type="ECO:0000313" key="1">
    <source>
        <dbReference type="EMBL" id="KAJ4725409.1"/>
    </source>
</evidence>
<proteinExistence type="predicted"/>
<protein>
    <submittedName>
        <fullName evidence="1">Subtilisin-like protease</fullName>
    </submittedName>
</protein>
<dbReference type="Proteomes" id="UP001164539">
    <property type="component" value="Chromosome 2"/>
</dbReference>
<sequence length="755" mass="81072">MLQSYVVYLGGHSHGQNPTSDDIDRARNYHHELLGSCLGSTEEAKGSIIHSYGRFVNGFSAVLEEEHAQSLAKHPEVVSVFKDEGVQLHTTRSWDFLGLEKDNVIPLNSAWNKARFGEDVIIGNIDSGVWPESKSFSDEGIGPVPQKWKGICQDDTRHRFKCNRKLIGVRYISNGLIEDLRSKNPSFVVPLNLTDPRDHQGHGTHTLSTAGGNFVSNVSVYGNGFGTAKGGSPKARVAAYKVCWKPHVNDTCNSGDILAGFDLAIHDGVDVISVSMGSSTKDYFENSVAIGSFHAMMNGIIVVASAGNSGPRQSSAANTAPWLFTIGASTIDRDFMSYVTLGNKMVIKGESIAPKGALTQDLYPLITGGDAKVATASHEDATRCKNGAVDPNKVKGKILVCNSGNHGQEKGQQAAQAGAVGMILANSERDGNEILLPGPNFLPSAHMKYKDGQSVYAYINSTKDPVASITNAVTEFNKRPSQMMGFFSSRGPNNLDPAILKPDVTAPGVDIIAAYTEAIGPTGAFDDRRIPYNIFSGTSMSCPHVSGIVGLVKTAHPDWSPAAIKSAIMTSSTTRDASMRPILDESTGLNANPFAYGAGHVSPDRALDPGLVYELGFDDYLNYICSCGYNQATTDKFTAPKKFSCPKTFSIADFNYPSIAIPNLNGSFYVTRRVKNVGPPNSSYKATIVEIEGVSALVEPSSLSFTKYGEEKTFKVTFTPNPNGNISKPTDYVFGELIWADGLHHVSSSIAAKVL</sequence>